<keyword evidence="10" id="KW-1185">Reference proteome</keyword>
<gene>
    <name evidence="9" type="primary">oppB</name>
    <name evidence="9" type="ordered locus">SNE_A11630</name>
</gene>
<comment type="similarity">
    <text evidence="7">Belongs to the binding-protein-dependent transport system permease family.</text>
</comment>
<dbReference type="RefSeq" id="WP_013943507.1">
    <property type="nucleotide sequence ID" value="NC_015713.1"/>
</dbReference>
<dbReference type="InterPro" id="IPR045621">
    <property type="entry name" value="BPD_transp_1_N"/>
</dbReference>
<evidence type="ECO:0000256" key="2">
    <source>
        <dbReference type="ARBA" id="ARBA00022448"/>
    </source>
</evidence>
<dbReference type="EMBL" id="FR872582">
    <property type="protein sequence ID" value="CCB89040.1"/>
    <property type="molecule type" value="Genomic_DNA"/>
</dbReference>
<evidence type="ECO:0000256" key="1">
    <source>
        <dbReference type="ARBA" id="ARBA00004651"/>
    </source>
</evidence>
<keyword evidence="4 7" id="KW-0812">Transmembrane</keyword>
<dbReference type="PANTHER" id="PTHR30465">
    <property type="entry name" value="INNER MEMBRANE ABC TRANSPORTER"/>
    <property type="match status" value="1"/>
</dbReference>
<comment type="subcellular location">
    <subcellularLocation>
        <location evidence="1 7">Cell membrane</location>
        <topology evidence="1 7">Multi-pass membrane protein</topology>
    </subcellularLocation>
</comment>
<evidence type="ECO:0000259" key="8">
    <source>
        <dbReference type="PROSITE" id="PS50928"/>
    </source>
</evidence>
<dbReference type="SUPFAM" id="SSF161098">
    <property type="entry name" value="MetI-like"/>
    <property type="match status" value="1"/>
</dbReference>
<dbReference type="eggNOG" id="COG0601">
    <property type="taxonomic scope" value="Bacteria"/>
</dbReference>
<keyword evidence="2 7" id="KW-0813">Transport</keyword>
<feature type="transmembrane region" description="Helical" evidence="7">
    <location>
        <begin position="167"/>
        <end position="189"/>
    </location>
</feature>
<evidence type="ECO:0000313" key="9">
    <source>
        <dbReference type="EMBL" id="CCB89040.1"/>
    </source>
</evidence>
<feature type="domain" description="ABC transmembrane type-1" evidence="8">
    <location>
        <begin position="95"/>
        <end position="296"/>
    </location>
</feature>
<dbReference type="PANTHER" id="PTHR30465:SF93">
    <property type="entry name" value="OLIGOPEPTIDE TRANSPORT SYSTEM PERMEASE PROTEIN OPPB"/>
    <property type="match status" value="1"/>
</dbReference>
<dbReference type="Gene3D" id="1.10.3720.10">
    <property type="entry name" value="MetI-like"/>
    <property type="match status" value="1"/>
</dbReference>
<dbReference type="Pfam" id="PF19300">
    <property type="entry name" value="BPD_transp_1_N"/>
    <property type="match status" value="1"/>
</dbReference>
<reference key="1">
    <citation type="journal article" date="2011" name="Mol. Biol. Evol.">
        <title>Unity in variety -- the pan-genome of the Chlamydiae.</title>
        <authorList>
            <person name="Collingro A."/>
            <person name="Tischler P."/>
            <person name="Weinmaier T."/>
            <person name="Penz T."/>
            <person name="Heinz E."/>
            <person name="Brunham R.C."/>
            <person name="Read T.D."/>
            <person name="Bavoil P.M."/>
            <person name="Sachse K."/>
            <person name="Kahane S."/>
            <person name="Friedman M.G."/>
            <person name="Rattei T."/>
            <person name="Myers G.S.A."/>
            <person name="Horn M."/>
        </authorList>
    </citation>
    <scope>NUCLEOTIDE SEQUENCE</scope>
    <source>
        <strain>Z</strain>
    </source>
</reference>
<feature type="transmembrane region" description="Helical" evidence="7">
    <location>
        <begin position="134"/>
        <end position="155"/>
    </location>
</feature>
<reference evidence="9 10" key="2">
    <citation type="journal article" date="2011" name="Mol. Biol. Evol.">
        <title>Unity in variety--the pan-genome of the Chlamydiae.</title>
        <authorList>
            <person name="Collingro A."/>
            <person name="Tischler P."/>
            <person name="Weinmaier T."/>
            <person name="Penz T."/>
            <person name="Heinz E."/>
            <person name="Brunham R.C."/>
            <person name="Read T.D."/>
            <person name="Bavoil P.M."/>
            <person name="Sachse K."/>
            <person name="Kahane S."/>
            <person name="Friedman M.G."/>
            <person name="Rattei T."/>
            <person name="Myers G.S."/>
            <person name="Horn M."/>
        </authorList>
    </citation>
    <scope>NUCLEOTIDE SEQUENCE [LARGE SCALE GENOMIC DNA]</scope>
    <source>
        <strain evidence="10">ATCC VR-1471 / Z</strain>
    </source>
</reference>
<dbReference type="KEGG" id="sng:SNE_A11630"/>
<evidence type="ECO:0000256" key="7">
    <source>
        <dbReference type="RuleBase" id="RU363032"/>
    </source>
</evidence>
<dbReference type="GO" id="GO:0055085">
    <property type="term" value="P:transmembrane transport"/>
    <property type="evidence" value="ECO:0007669"/>
    <property type="project" value="InterPro"/>
</dbReference>
<dbReference type="HOGENOM" id="CLU_036879_1_2_0"/>
<dbReference type="AlphaFoldDB" id="F8L8B7"/>
<proteinExistence type="inferred from homology"/>
<dbReference type="GO" id="GO:0005886">
    <property type="term" value="C:plasma membrane"/>
    <property type="evidence" value="ECO:0007669"/>
    <property type="project" value="UniProtKB-SubCell"/>
</dbReference>
<dbReference type="OrthoDB" id="24153at2"/>
<name>F8L8B7_SIMNZ</name>
<dbReference type="Proteomes" id="UP000000496">
    <property type="component" value="Chromosome gsn.131"/>
</dbReference>
<evidence type="ECO:0000256" key="6">
    <source>
        <dbReference type="ARBA" id="ARBA00023136"/>
    </source>
</evidence>
<feature type="transmembrane region" description="Helical" evidence="7">
    <location>
        <begin position="231"/>
        <end position="253"/>
    </location>
</feature>
<dbReference type="Pfam" id="PF00528">
    <property type="entry name" value="BPD_transp_1"/>
    <property type="match status" value="1"/>
</dbReference>
<keyword evidence="6 7" id="KW-0472">Membrane</keyword>
<evidence type="ECO:0000256" key="3">
    <source>
        <dbReference type="ARBA" id="ARBA00022475"/>
    </source>
</evidence>
<keyword evidence="5 7" id="KW-1133">Transmembrane helix</keyword>
<dbReference type="InterPro" id="IPR035906">
    <property type="entry name" value="MetI-like_sf"/>
</dbReference>
<sequence>MTSRFIIRKVFLLALSLFLVASFTFFLMQAAPGDPFLQEQAIPEEIMKSMYKHYGLDQPWYVQYVRYLKGLVTWNLGPSFKYEGRTVNDIIQEGFPVSFILGLEAIFISIFTGMLLGTLAAIRRGRWQDHLCMILAVVGISVPNFIMATFLQFIFSMKLDILPVARWGSFAHSILPALSLAALPTAFIARLTRANMVEVLEQDYVQTARSKGLSEMGVVFKHVLKNSLLPVITYIGPLTSAIITGSFIVERIFGIPGLGGWFVTSITNRDYTVIMGVTIFYSALLMISVFIVDILYKVIDPRIQIDQRRIS</sequence>
<dbReference type="InterPro" id="IPR000515">
    <property type="entry name" value="MetI-like"/>
</dbReference>
<evidence type="ECO:0000256" key="4">
    <source>
        <dbReference type="ARBA" id="ARBA00022692"/>
    </source>
</evidence>
<evidence type="ECO:0000313" key="10">
    <source>
        <dbReference type="Proteomes" id="UP000000496"/>
    </source>
</evidence>
<protein>
    <submittedName>
        <fullName evidence="9">Oligopeptide transport system permease protein oppB</fullName>
    </submittedName>
</protein>
<dbReference type="PROSITE" id="PS50928">
    <property type="entry name" value="ABC_TM1"/>
    <property type="match status" value="1"/>
</dbReference>
<keyword evidence="3" id="KW-1003">Cell membrane</keyword>
<feature type="transmembrane region" description="Helical" evidence="7">
    <location>
        <begin position="273"/>
        <end position="299"/>
    </location>
</feature>
<feature type="transmembrane region" description="Helical" evidence="7">
    <location>
        <begin position="99"/>
        <end position="122"/>
    </location>
</feature>
<accession>F8L8B7</accession>
<organism evidence="9 10">
    <name type="scientific">Simkania negevensis (strain ATCC VR-1471 / DSM 27360 / Z)</name>
    <dbReference type="NCBI Taxonomy" id="331113"/>
    <lineage>
        <taxon>Bacteria</taxon>
        <taxon>Pseudomonadati</taxon>
        <taxon>Chlamydiota</taxon>
        <taxon>Chlamydiia</taxon>
        <taxon>Parachlamydiales</taxon>
        <taxon>Simkaniaceae</taxon>
        <taxon>Simkania</taxon>
    </lineage>
</organism>
<dbReference type="STRING" id="331113.SNE_A11630"/>
<evidence type="ECO:0000256" key="5">
    <source>
        <dbReference type="ARBA" id="ARBA00022989"/>
    </source>
</evidence>
<dbReference type="CDD" id="cd06261">
    <property type="entry name" value="TM_PBP2"/>
    <property type="match status" value="1"/>
</dbReference>